<dbReference type="Pfam" id="PF11345">
    <property type="entry name" value="DUF3147"/>
    <property type="match status" value="1"/>
</dbReference>
<sequence length="155" mass="16141">MHLGRGPSARPQDHSEGAAAAQGSGLRDWRAARENLEESEMTEYVIRFLAGGAIVSAFAMLGDLLRPKSFAGLFGAAPSVALATLGIAVYQHGAAYAALQTQAMIAGAIALAIYSVVVCQILARARLRALLATVLSLVVWLIVAFGVLMFAGGQT</sequence>
<name>A0A5S4WFC2_9BRAD</name>
<keyword evidence="2" id="KW-1133">Transmembrane helix</keyword>
<protein>
    <submittedName>
        <fullName evidence="3">DUF3147 family protein</fullName>
    </submittedName>
</protein>
<keyword evidence="2" id="KW-0472">Membrane</keyword>
<dbReference type="InterPro" id="IPR021493">
    <property type="entry name" value="DUF3147"/>
</dbReference>
<feature type="transmembrane region" description="Helical" evidence="2">
    <location>
        <begin position="44"/>
        <end position="65"/>
    </location>
</feature>
<dbReference type="AlphaFoldDB" id="A0A5S4WFC2"/>
<evidence type="ECO:0000256" key="2">
    <source>
        <dbReference type="SAM" id="Phobius"/>
    </source>
</evidence>
<keyword evidence="4" id="KW-1185">Reference proteome</keyword>
<comment type="caution">
    <text evidence="3">The sequence shown here is derived from an EMBL/GenBank/DDBJ whole genome shotgun (WGS) entry which is preliminary data.</text>
</comment>
<dbReference type="Proteomes" id="UP000324853">
    <property type="component" value="Unassembled WGS sequence"/>
</dbReference>
<feature type="region of interest" description="Disordered" evidence="1">
    <location>
        <begin position="1"/>
        <end position="26"/>
    </location>
</feature>
<proteinExistence type="predicted"/>
<reference evidence="3 4" key="1">
    <citation type="submission" date="2019-08" db="EMBL/GenBank/DDBJ databases">
        <title>Bradyrhizobium hipponensis sp. nov., a rhizobium isolated from a Lupinus angustifolius root nodule in Tunisia.</title>
        <authorList>
            <person name="Off K."/>
            <person name="Rejili M."/>
            <person name="Mars M."/>
            <person name="Brachmann A."/>
            <person name="Marin M."/>
        </authorList>
    </citation>
    <scope>NUCLEOTIDE SEQUENCE [LARGE SCALE GENOMIC DNA]</scope>
    <source>
        <strain evidence="3 4">CTAW11</strain>
    </source>
</reference>
<evidence type="ECO:0000256" key="1">
    <source>
        <dbReference type="SAM" id="MobiDB-lite"/>
    </source>
</evidence>
<gene>
    <name evidence="3" type="ORF">FXB38_23815</name>
</gene>
<feature type="transmembrane region" description="Helical" evidence="2">
    <location>
        <begin position="103"/>
        <end position="123"/>
    </location>
</feature>
<feature type="transmembrane region" description="Helical" evidence="2">
    <location>
        <begin position="72"/>
        <end position="91"/>
    </location>
</feature>
<evidence type="ECO:0000313" key="4">
    <source>
        <dbReference type="Proteomes" id="UP000324853"/>
    </source>
</evidence>
<dbReference type="OrthoDB" id="122007at2"/>
<dbReference type="EMBL" id="VSSR01000040">
    <property type="protein sequence ID" value="TYL80861.1"/>
    <property type="molecule type" value="Genomic_DNA"/>
</dbReference>
<evidence type="ECO:0000313" key="3">
    <source>
        <dbReference type="EMBL" id="TYL80861.1"/>
    </source>
</evidence>
<accession>A0A5S4WFC2</accession>
<organism evidence="3 4">
    <name type="scientific">Bradyrhizobium cytisi</name>
    <dbReference type="NCBI Taxonomy" id="515489"/>
    <lineage>
        <taxon>Bacteria</taxon>
        <taxon>Pseudomonadati</taxon>
        <taxon>Pseudomonadota</taxon>
        <taxon>Alphaproteobacteria</taxon>
        <taxon>Hyphomicrobiales</taxon>
        <taxon>Nitrobacteraceae</taxon>
        <taxon>Bradyrhizobium</taxon>
    </lineage>
</organism>
<keyword evidence="2" id="KW-0812">Transmembrane</keyword>
<feature type="transmembrane region" description="Helical" evidence="2">
    <location>
        <begin position="130"/>
        <end position="151"/>
    </location>
</feature>